<dbReference type="InterPro" id="IPR056828">
    <property type="entry name" value="Beta-prop_TEP1_C"/>
</dbReference>
<dbReference type="Gene3D" id="1.25.40.370">
    <property type="match status" value="1"/>
</dbReference>
<dbReference type="InterPro" id="IPR015943">
    <property type="entry name" value="WD40/YVTN_repeat-like_dom_sf"/>
</dbReference>
<feature type="repeat" description="WD" evidence="1">
    <location>
        <begin position="339"/>
        <end position="368"/>
    </location>
</feature>
<dbReference type="PROSITE" id="PS50294">
    <property type="entry name" value="WD_REPEATS_REGION"/>
    <property type="match status" value="3"/>
</dbReference>
<dbReference type="Pfam" id="PF25047">
    <property type="entry name" value="Beta-prop_TEP1_2nd"/>
    <property type="match status" value="1"/>
</dbReference>
<dbReference type="GO" id="GO:0003720">
    <property type="term" value="F:telomerase activity"/>
    <property type="evidence" value="ECO:0007669"/>
    <property type="project" value="TreeGrafter"/>
</dbReference>
<keyword evidence="5" id="KW-1185">Reference proteome</keyword>
<feature type="domain" description="TEP-1 second beta-propeller" evidence="2">
    <location>
        <begin position="303"/>
        <end position="552"/>
    </location>
</feature>
<feature type="repeat" description="WD" evidence="1">
    <location>
        <begin position="388"/>
        <end position="421"/>
    </location>
</feature>
<dbReference type="PROSITE" id="PS50082">
    <property type="entry name" value="WD_REPEATS_2"/>
    <property type="match status" value="6"/>
</dbReference>
<organism evidence="4 5">
    <name type="scientific">Platysternon megacephalum</name>
    <name type="common">big-headed turtle</name>
    <dbReference type="NCBI Taxonomy" id="55544"/>
    <lineage>
        <taxon>Eukaryota</taxon>
        <taxon>Metazoa</taxon>
        <taxon>Chordata</taxon>
        <taxon>Craniata</taxon>
        <taxon>Vertebrata</taxon>
        <taxon>Euteleostomi</taxon>
        <taxon>Archelosauria</taxon>
        <taxon>Testudinata</taxon>
        <taxon>Testudines</taxon>
        <taxon>Cryptodira</taxon>
        <taxon>Durocryptodira</taxon>
        <taxon>Testudinoidea</taxon>
        <taxon>Platysternidae</taxon>
        <taxon>Platysternon</taxon>
    </lineage>
</organism>
<protein>
    <submittedName>
        <fullName evidence="4">60S ribosomal protein L36</fullName>
    </submittedName>
</protein>
<feature type="repeat" description="WD" evidence="1">
    <location>
        <begin position="606"/>
        <end position="634"/>
    </location>
</feature>
<accession>A0A4D9DQM9</accession>
<feature type="domain" description="TEP-1 C-terminal beta-propeller" evidence="3">
    <location>
        <begin position="851"/>
        <end position="923"/>
    </location>
</feature>
<dbReference type="GO" id="GO:0070034">
    <property type="term" value="F:telomerase RNA binding"/>
    <property type="evidence" value="ECO:0007669"/>
    <property type="project" value="TreeGrafter"/>
</dbReference>
<dbReference type="SUPFAM" id="SSF50978">
    <property type="entry name" value="WD40 repeat-like"/>
    <property type="match status" value="2"/>
</dbReference>
<dbReference type="PANTHER" id="PTHR44791">
    <property type="entry name" value="TELOMERASE PROTEIN COMPONENT 1 TEP1"/>
    <property type="match status" value="1"/>
</dbReference>
<dbReference type="InterPro" id="IPR056829">
    <property type="entry name" value="Beta-prop_TEP1_2nd"/>
</dbReference>
<dbReference type="Proteomes" id="UP000297703">
    <property type="component" value="Unassembled WGS sequence"/>
</dbReference>
<dbReference type="Pfam" id="PF25048">
    <property type="entry name" value="Beta-prop_TEP1_C"/>
    <property type="match status" value="1"/>
</dbReference>
<name>A0A4D9DQM9_9SAUR</name>
<dbReference type="GO" id="GO:0005840">
    <property type="term" value="C:ribosome"/>
    <property type="evidence" value="ECO:0007669"/>
    <property type="project" value="UniProtKB-KW"/>
</dbReference>
<dbReference type="GO" id="GO:0000722">
    <property type="term" value="P:telomere maintenance via recombination"/>
    <property type="evidence" value="ECO:0007669"/>
    <property type="project" value="TreeGrafter"/>
</dbReference>
<dbReference type="Gene3D" id="2.130.10.10">
    <property type="entry name" value="YVTN repeat-like/Quinoprotein amine dehydrogenase"/>
    <property type="match status" value="4"/>
</dbReference>
<evidence type="ECO:0000313" key="4">
    <source>
        <dbReference type="EMBL" id="TFJ99850.1"/>
    </source>
</evidence>
<evidence type="ECO:0000259" key="2">
    <source>
        <dbReference type="Pfam" id="PF25047"/>
    </source>
</evidence>
<dbReference type="CDD" id="cd00200">
    <property type="entry name" value="WD40"/>
    <property type="match status" value="1"/>
</dbReference>
<dbReference type="Pfam" id="PF00400">
    <property type="entry name" value="WD40"/>
    <property type="match status" value="3"/>
</dbReference>
<feature type="repeat" description="WD" evidence="1">
    <location>
        <begin position="560"/>
        <end position="591"/>
    </location>
</feature>
<keyword evidence="4" id="KW-0689">Ribosomal protein</keyword>
<reference evidence="4 5" key="1">
    <citation type="submission" date="2019-04" db="EMBL/GenBank/DDBJ databases">
        <title>Draft genome of the big-headed turtle Platysternon megacephalum.</title>
        <authorList>
            <person name="Gong S."/>
        </authorList>
    </citation>
    <scope>NUCLEOTIDE SEQUENCE [LARGE SCALE GENOMIC DNA]</scope>
    <source>
        <strain evidence="4">DO16091913</strain>
        <tissue evidence="4">Muscle</tissue>
    </source>
</reference>
<gene>
    <name evidence="4" type="ORF">DR999_PMT18062</name>
</gene>
<dbReference type="InterPro" id="IPR036322">
    <property type="entry name" value="WD40_repeat_dom_sf"/>
</dbReference>
<dbReference type="STRING" id="55544.A0A4D9DQM9"/>
<dbReference type="EMBL" id="QXTE01000301">
    <property type="protein sequence ID" value="TFJ99850.1"/>
    <property type="molecule type" value="Genomic_DNA"/>
</dbReference>
<dbReference type="PANTHER" id="PTHR44791:SF1">
    <property type="entry name" value="TELOMERASE PROTEIN COMPONENT 1"/>
    <property type="match status" value="1"/>
</dbReference>
<sequence length="936" mass="97264">MGTEGDPGIQAGGAGLSDSLRVLCPSFQVSERIQTLPPALPALLQHMLGCLEQEHGAEPVAIAVAALWASKDAHLWKLCDPDVSRSFQGSEAGPLAALPYHLVCAGRPDLLGSLLTDLRFVAAHVRLGLLPVLGQAYALHAGSAQPPGEVGAFRAMVQAGAALLSENPWLLAQLAANAPDGSSLGAQAQALAPPGGRLLLWRNKAQDAPHPDSVALALPTSPTCVAVSPCGRQAAVGSTDGTLHLLDMQSGQELKTLLSGGAGISACVFLADGTLCLGTSAGGLETWGLRSSGRRCLAGGVAVPSLAWLGDAMLAGGSADGTLRGWALASSSACPLWELRGHKGAVLGLAASPQLLASASEDFTICLWLAETLRQALPDPPPAPLAVLWGHAAAVTCCAFSADGQHLATGGRDKTLLCWDVAGPAPAAPPLWRSLPFCHRDWLSGCIWVGPLLLSCSSDGTVQLWDPATGQRLREFLPHCGPVSAVLATAGRVLAVGRDGTLAAWDMLGVELTRFPAHPGLVNQGTGFVGADGDFMVATAGCNGRVQLWSPLEFGRPRALVGHSAPVCGAAVSPAAARVLTVSGDGAVRVWAAPWQTGCAEGPGWHCGAVSALAWSPDGTLAVSGGECGELIVWGEAKALAAVQAGSRSVCALGFASSCSLLVAPAAGSIWLWGLHGDPNTGALSLEHERPLGEVAAPVTCMGPAGAPGSLVLGLANGEVLLFRAHRTALKPLCLVSPDAWAPDPPEYLFEVAATPDGQLLLWKGVREPNLYKLRVGESEELEKSQEAKIRLWDRDEDANSSWFSRAWLSPDSSLLLAGSDGMLWTRALWNEEDDAAESWSSEGWQQQRIHSDKVTALHSCGDVLVTAALDGDIKIWERATGRLLGQFRCAAPVSCLQPRPGPASQLLLAVGDILGNVYFLEWACLRGDEAEPRPM</sequence>
<dbReference type="InterPro" id="IPR001680">
    <property type="entry name" value="WD40_rpt"/>
</dbReference>
<feature type="repeat" description="WD" evidence="1">
    <location>
        <begin position="848"/>
        <end position="887"/>
    </location>
</feature>
<reference evidence="4 5" key="2">
    <citation type="submission" date="2019-04" db="EMBL/GenBank/DDBJ databases">
        <title>The genome sequence of big-headed turtle.</title>
        <authorList>
            <person name="Gong S."/>
        </authorList>
    </citation>
    <scope>NUCLEOTIDE SEQUENCE [LARGE SCALE GENOMIC DNA]</scope>
    <source>
        <strain evidence="4">DO16091913</strain>
        <tissue evidence="4">Muscle</tissue>
    </source>
</reference>
<dbReference type="AlphaFoldDB" id="A0A4D9DQM9"/>
<keyword evidence="1" id="KW-0853">WD repeat</keyword>
<dbReference type="GO" id="GO:0005697">
    <property type="term" value="C:telomerase holoenzyme complex"/>
    <property type="evidence" value="ECO:0007669"/>
    <property type="project" value="TreeGrafter"/>
</dbReference>
<feature type="repeat" description="WD" evidence="1">
    <location>
        <begin position="450"/>
        <end position="475"/>
    </location>
</feature>
<comment type="caution">
    <text evidence="4">The sequence shown here is derived from an EMBL/GenBank/DDBJ whole genome shotgun (WGS) entry which is preliminary data.</text>
</comment>
<evidence type="ECO:0000313" key="5">
    <source>
        <dbReference type="Proteomes" id="UP000297703"/>
    </source>
</evidence>
<dbReference type="SMART" id="SM00320">
    <property type="entry name" value="WD40"/>
    <property type="match status" value="11"/>
</dbReference>
<dbReference type="OrthoDB" id="427368at2759"/>
<evidence type="ECO:0000259" key="3">
    <source>
        <dbReference type="Pfam" id="PF25048"/>
    </source>
</evidence>
<dbReference type="InterPro" id="IPR052652">
    <property type="entry name" value="Telomerase_Complex_Comp"/>
</dbReference>
<keyword evidence="4" id="KW-0687">Ribonucleoprotein</keyword>
<proteinExistence type="predicted"/>
<evidence type="ECO:0000256" key="1">
    <source>
        <dbReference type="PROSITE-ProRule" id="PRU00221"/>
    </source>
</evidence>